<organism evidence="1 2">
    <name type="scientific">Dermacentor silvarum</name>
    <name type="common">Tick</name>
    <dbReference type="NCBI Taxonomy" id="543639"/>
    <lineage>
        <taxon>Eukaryota</taxon>
        <taxon>Metazoa</taxon>
        <taxon>Ecdysozoa</taxon>
        <taxon>Arthropoda</taxon>
        <taxon>Chelicerata</taxon>
        <taxon>Arachnida</taxon>
        <taxon>Acari</taxon>
        <taxon>Parasitiformes</taxon>
        <taxon>Ixodida</taxon>
        <taxon>Ixodoidea</taxon>
        <taxon>Ixodidae</taxon>
        <taxon>Rhipicephalinae</taxon>
        <taxon>Dermacentor</taxon>
    </lineage>
</organism>
<keyword evidence="2" id="KW-1185">Reference proteome</keyword>
<evidence type="ECO:0000313" key="1">
    <source>
        <dbReference type="EMBL" id="KAH7958984.1"/>
    </source>
</evidence>
<protein>
    <submittedName>
        <fullName evidence="1">Uncharacterized protein</fullName>
    </submittedName>
</protein>
<gene>
    <name evidence="1" type="ORF">HPB49_007059</name>
</gene>
<sequence length="166" mass="18669">MEEMMKMLESSDIECSSDDDGPDWELPERHVAAADDEEEQSQEDLDDAAGTIVQTSACATQSAPPGKYIWKEEPFEEKSLPSFEYDLSEPPSNVRTPLEYFSEYFDDSFFQNAAEKTNMYCMSTTGKILKATPQKIRQLFGMHIIMGCIRLPNIQCIGTGAIKSTK</sequence>
<reference evidence="1" key="1">
    <citation type="submission" date="2020-05" db="EMBL/GenBank/DDBJ databases">
        <title>Large-scale comparative analyses of tick genomes elucidate their genetic diversity and vector capacities.</title>
        <authorList>
            <person name="Jia N."/>
            <person name="Wang J."/>
            <person name="Shi W."/>
            <person name="Du L."/>
            <person name="Sun Y."/>
            <person name="Zhan W."/>
            <person name="Jiang J."/>
            <person name="Wang Q."/>
            <person name="Zhang B."/>
            <person name="Ji P."/>
            <person name="Sakyi L.B."/>
            <person name="Cui X."/>
            <person name="Yuan T."/>
            <person name="Jiang B."/>
            <person name="Yang W."/>
            <person name="Lam T.T.-Y."/>
            <person name="Chang Q."/>
            <person name="Ding S."/>
            <person name="Wang X."/>
            <person name="Zhu J."/>
            <person name="Ruan X."/>
            <person name="Zhao L."/>
            <person name="Wei J."/>
            <person name="Que T."/>
            <person name="Du C."/>
            <person name="Cheng J."/>
            <person name="Dai P."/>
            <person name="Han X."/>
            <person name="Huang E."/>
            <person name="Gao Y."/>
            <person name="Liu J."/>
            <person name="Shao H."/>
            <person name="Ye R."/>
            <person name="Li L."/>
            <person name="Wei W."/>
            <person name="Wang X."/>
            <person name="Wang C."/>
            <person name="Yang T."/>
            <person name="Huo Q."/>
            <person name="Li W."/>
            <person name="Guo W."/>
            <person name="Chen H."/>
            <person name="Zhou L."/>
            <person name="Ni X."/>
            <person name="Tian J."/>
            <person name="Zhou Y."/>
            <person name="Sheng Y."/>
            <person name="Liu T."/>
            <person name="Pan Y."/>
            <person name="Xia L."/>
            <person name="Li J."/>
            <person name="Zhao F."/>
            <person name="Cao W."/>
        </authorList>
    </citation>
    <scope>NUCLEOTIDE SEQUENCE</scope>
    <source>
        <strain evidence="1">Dsil-2018</strain>
    </source>
</reference>
<evidence type="ECO:0000313" key="2">
    <source>
        <dbReference type="Proteomes" id="UP000821865"/>
    </source>
</evidence>
<dbReference type="Proteomes" id="UP000821865">
    <property type="component" value="Chromosome 3"/>
</dbReference>
<comment type="caution">
    <text evidence="1">The sequence shown here is derived from an EMBL/GenBank/DDBJ whole genome shotgun (WGS) entry which is preliminary data.</text>
</comment>
<dbReference type="EMBL" id="CM023472">
    <property type="protein sequence ID" value="KAH7958984.1"/>
    <property type="molecule type" value="Genomic_DNA"/>
</dbReference>
<name>A0ACB8D3D2_DERSI</name>
<accession>A0ACB8D3D2</accession>
<proteinExistence type="predicted"/>